<keyword evidence="4" id="KW-1185">Reference proteome</keyword>
<dbReference type="Pfam" id="PF07411">
    <property type="entry name" value="DUF1508"/>
    <property type="match status" value="1"/>
</dbReference>
<gene>
    <name evidence="3" type="ORF">ACFFHK_00595</name>
</gene>
<evidence type="ECO:0000313" key="3">
    <source>
        <dbReference type="EMBL" id="MFC0308208.1"/>
    </source>
</evidence>
<evidence type="ECO:0000259" key="2">
    <source>
        <dbReference type="Pfam" id="PF07411"/>
    </source>
</evidence>
<accession>A0ABV6GXV6</accession>
<dbReference type="InterPro" id="IPR036913">
    <property type="entry name" value="YegP-like_sf"/>
</dbReference>
<reference evidence="3 4" key="1">
    <citation type="submission" date="2024-09" db="EMBL/GenBank/DDBJ databases">
        <authorList>
            <person name="Sun Q."/>
            <person name="Mori K."/>
        </authorList>
    </citation>
    <scope>NUCLEOTIDE SEQUENCE [LARGE SCALE GENOMIC DNA]</scope>
    <source>
        <strain evidence="3 4">CCM 7539</strain>
    </source>
</reference>
<evidence type="ECO:0000256" key="1">
    <source>
        <dbReference type="ARBA" id="ARBA00007576"/>
    </source>
</evidence>
<protein>
    <submittedName>
        <fullName evidence="3">YegP family protein</fullName>
    </submittedName>
</protein>
<comment type="similarity">
    <text evidence="1">Belongs to the UPF0339 family. Duplicated subfamily.</text>
</comment>
<dbReference type="EMBL" id="JBHLWB010000001">
    <property type="protein sequence ID" value="MFC0308208.1"/>
    <property type="molecule type" value="Genomic_DNA"/>
</dbReference>
<comment type="caution">
    <text evidence="3">The sequence shown here is derived from an EMBL/GenBank/DDBJ whole genome shotgun (WGS) entry which is preliminary data.</text>
</comment>
<sequence>MYFELYKDIKGEFRWRLKAGNHEIIATSSEGYTTKQSCKHAIDLVKAVTAETVVKDLTTA</sequence>
<organism evidence="3 4">
    <name type="scientific">Gallibacterium trehalosifermentans</name>
    <dbReference type="NCBI Taxonomy" id="516935"/>
    <lineage>
        <taxon>Bacteria</taxon>
        <taxon>Pseudomonadati</taxon>
        <taxon>Pseudomonadota</taxon>
        <taxon>Gammaproteobacteria</taxon>
        <taxon>Pasteurellales</taxon>
        <taxon>Pasteurellaceae</taxon>
        <taxon>Gallibacterium</taxon>
    </lineage>
</organism>
<dbReference type="SUPFAM" id="SSF160113">
    <property type="entry name" value="YegP-like"/>
    <property type="match status" value="1"/>
</dbReference>
<feature type="domain" description="DUF1508" evidence="2">
    <location>
        <begin position="10"/>
        <end position="56"/>
    </location>
</feature>
<evidence type="ECO:0000313" key="4">
    <source>
        <dbReference type="Proteomes" id="UP001589767"/>
    </source>
</evidence>
<name>A0ABV6GXV6_9PAST</name>
<dbReference type="InterPro" id="IPR010879">
    <property type="entry name" value="DUF1508"/>
</dbReference>
<dbReference type="Proteomes" id="UP001589767">
    <property type="component" value="Unassembled WGS sequence"/>
</dbReference>
<dbReference type="Gene3D" id="3.30.160.160">
    <property type="entry name" value="YegP-like"/>
    <property type="match status" value="1"/>
</dbReference>
<proteinExistence type="inferred from homology"/>
<dbReference type="RefSeq" id="WP_382367745.1">
    <property type="nucleotide sequence ID" value="NZ_JBHLWB010000001.1"/>
</dbReference>